<reference evidence="3" key="1">
    <citation type="submission" date="2019-06" db="EMBL/GenBank/DDBJ databases">
        <authorList>
            <person name="Zheng W."/>
        </authorList>
    </citation>
    <scope>NUCLEOTIDE SEQUENCE</scope>
    <source>
        <strain evidence="3">QDHG01</strain>
    </source>
</reference>
<feature type="compositionally biased region" description="Polar residues" evidence="2">
    <location>
        <begin position="106"/>
        <end position="121"/>
    </location>
</feature>
<organism evidence="3 4">
    <name type="scientific">Halteria grandinella</name>
    <dbReference type="NCBI Taxonomy" id="5974"/>
    <lineage>
        <taxon>Eukaryota</taxon>
        <taxon>Sar</taxon>
        <taxon>Alveolata</taxon>
        <taxon>Ciliophora</taxon>
        <taxon>Intramacronucleata</taxon>
        <taxon>Spirotrichea</taxon>
        <taxon>Stichotrichia</taxon>
        <taxon>Sporadotrichida</taxon>
        <taxon>Halteriidae</taxon>
        <taxon>Halteria</taxon>
    </lineage>
</organism>
<name>A0A8J8NH99_HALGN</name>
<comment type="caution">
    <text evidence="3">The sequence shown here is derived from an EMBL/GenBank/DDBJ whole genome shotgun (WGS) entry which is preliminary data.</text>
</comment>
<gene>
    <name evidence="3" type="ORF">FGO68_gene6544</name>
</gene>
<feature type="region of interest" description="Disordered" evidence="2">
    <location>
        <begin position="489"/>
        <end position="508"/>
    </location>
</feature>
<proteinExistence type="predicted"/>
<feature type="coiled-coil region" evidence="1">
    <location>
        <begin position="215"/>
        <end position="380"/>
    </location>
</feature>
<feature type="compositionally biased region" description="Polar residues" evidence="2">
    <location>
        <begin position="174"/>
        <end position="186"/>
    </location>
</feature>
<dbReference type="OrthoDB" id="327029at2759"/>
<feature type="compositionally biased region" description="Polar residues" evidence="2">
    <location>
        <begin position="154"/>
        <end position="164"/>
    </location>
</feature>
<protein>
    <submittedName>
        <fullName evidence="3">Uncharacterized protein</fullName>
    </submittedName>
</protein>
<dbReference type="EMBL" id="RRYP01016717">
    <property type="protein sequence ID" value="TNV74684.1"/>
    <property type="molecule type" value="Genomic_DNA"/>
</dbReference>
<evidence type="ECO:0000313" key="3">
    <source>
        <dbReference type="EMBL" id="TNV74684.1"/>
    </source>
</evidence>
<feature type="region of interest" description="Disordered" evidence="2">
    <location>
        <begin position="716"/>
        <end position="746"/>
    </location>
</feature>
<feature type="compositionally biased region" description="Low complexity" evidence="2">
    <location>
        <begin position="95"/>
        <end position="105"/>
    </location>
</feature>
<keyword evidence="1" id="KW-0175">Coiled coil</keyword>
<feature type="region of interest" description="Disordered" evidence="2">
    <location>
        <begin position="400"/>
        <end position="441"/>
    </location>
</feature>
<evidence type="ECO:0000313" key="4">
    <source>
        <dbReference type="Proteomes" id="UP000785679"/>
    </source>
</evidence>
<keyword evidence="4" id="KW-1185">Reference proteome</keyword>
<dbReference type="AlphaFoldDB" id="A0A8J8NH99"/>
<sequence>MYTEVIIFKLIQIQNYIQMSTTNNTQQAEEQIRQRIRMQLQQRLPYLAQQLPESDRQAFDLQGSGDRNEGYLHHTGGLQSFGNILNSGGGHVNQQSSDFFNSDSFRATNTSHDNRNANGSVRLQHDESQELPEEGGAQQMPTHPKRDTRVVDLSNVQPFSNIARQQEERKRYEQPNQEENIDSAGQTCGRKLGTQQEHDYDQEEDQFSPLTQEEIAYQQKLIADLINENQSLKQQNTQFEQQFSYLEAQLFKYKKLVNDLKGVKEEVEIIKQARQQNESEQSDRLATENEILKSKIQDLETRVNTLSRAGDESRIEDKQRYEKLISQINEDGRSLNEKYRAAQLQLQKAEQESQKLKAACQQKDEEAKEMEKNWKQIYEEFSRQTKEFENVIRENKELKTKLQGEKSSAHLSVKATAPSQRVNHKMRQPPIHSQEDPQSQRDQYISLRNRSFSGDKCADGWINDLNSQVEQEFSERKKQGLQQVVEDNIKKSEGGYLRSNENSQEEGGQQYYENKQNQNRGNGYGQSYQNNINVKNYQPIQITIASPSEQGIALSQRCKKLEDYCRELIRINKVLDCENRIAIAQLINLADPKTQLHNLSSALSFVGQSGKIYEKKSQSVGKATSQHFNRFNAPVNTSQQQNYSLMKTHCQQQMAKQVSLRNLNTLRQTGAPQVNQIFQNNNSSIILQKFNQQMVYSESQKTIKQQPQVFRQYPARNSQAELSRSHHQQSQSSSEHQPQKPSQALQPPRVVMEDPLLREEPNELDKNLNGLQKEIEERCGEQLPIKKIQAGYYQLDGNIVNLKLDENQQRILIRIQGTQQSSQFADFIEYLVIQGYLQNLGGANE</sequence>
<evidence type="ECO:0000256" key="2">
    <source>
        <dbReference type="SAM" id="MobiDB-lite"/>
    </source>
</evidence>
<dbReference type="Proteomes" id="UP000785679">
    <property type="component" value="Unassembled WGS sequence"/>
</dbReference>
<evidence type="ECO:0000256" key="1">
    <source>
        <dbReference type="SAM" id="Coils"/>
    </source>
</evidence>
<accession>A0A8J8NH99</accession>
<feature type="region of interest" description="Disordered" evidence="2">
    <location>
        <begin position="95"/>
        <end position="189"/>
    </location>
</feature>
<feature type="compositionally biased region" description="Polar residues" evidence="2">
    <location>
        <begin position="499"/>
        <end position="508"/>
    </location>
</feature>
<feature type="compositionally biased region" description="Low complexity" evidence="2">
    <location>
        <begin position="728"/>
        <end position="743"/>
    </location>
</feature>